<dbReference type="CDD" id="cd08368">
    <property type="entry name" value="LIM"/>
    <property type="match status" value="1"/>
</dbReference>
<feature type="compositionally biased region" description="Acidic residues" evidence="6">
    <location>
        <begin position="566"/>
        <end position="575"/>
    </location>
</feature>
<feature type="region of interest" description="Disordered" evidence="6">
    <location>
        <begin position="515"/>
        <end position="607"/>
    </location>
</feature>
<feature type="compositionally biased region" description="Acidic residues" evidence="6">
    <location>
        <begin position="266"/>
        <end position="282"/>
    </location>
</feature>
<feature type="region of interest" description="Disordered" evidence="6">
    <location>
        <begin position="1095"/>
        <end position="1136"/>
    </location>
</feature>
<feature type="region of interest" description="Disordered" evidence="6">
    <location>
        <begin position="26"/>
        <end position="107"/>
    </location>
</feature>
<dbReference type="Proteomes" id="UP000261520">
    <property type="component" value="Unplaced"/>
</dbReference>
<evidence type="ECO:0000256" key="1">
    <source>
        <dbReference type="ARBA" id="ARBA00022723"/>
    </source>
</evidence>
<feature type="compositionally biased region" description="Low complexity" evidence="6">
    <location>
        <begin position="1118"/>
        <end position="1135"/>
    </location>
</feature>
<feature type="region of interest" description="Disordered" evidence="6">
    <location>
        <begin position="755"/>
        <end position="774"/>
    </location>
</feature>
<dbReference type="Pfam" id="PF15949">
    <property type="entry name" value="DUF4757"/>
    <property type="match status" value="2"/>
</dbReference>
<evidence type="ECO:0000259" key="7">
    <source>
        <dbReference type="PROSITE" id="PS50023"/>
    </source>
</evidence>
<dbReference type="Gene3D" id="2.30.42.10">
    <property type="match status" value="1"/>
</dbReference>
<dbReference type="PROSITE" id="PS00478">
    <property type="entry name" value="LIM_DOMAIN_1"/>
    <property type="match status" value="1"/>
</dbReference>
<feature type="compositionally biased region" description="Polar residues" evidence="6">
    <location>
        <begin position="56"/>
        <end position="70"/>
    </location>
</feature>
<dbReference type="InterPro" id="IPR001781">
    <property type="entry name" value="Znf_LIM"/>
</dbReference>
<dbReference type="STRING" id="409849.ENSPMGP00000001147"/>
<evidence type="ECO:0000256" key="4">
    <source>
        <dbReference type="PROSITE-ProRule" id="PRU00125"/>
    </source>
</evidence>
<dbReference type="Gene3D" id="2.10.110.10">
    <property type="entry name" value="Cysteine Rich Protein"/>
    <property type="match status" value="1"/>
</dbReference>
<evidence type="ECO:0000256" key="3">
    <source>
        <dbReference type="ARBA" id="ARBA00023038"/>
    </source>
</evidence>
<dbReference type="PANTHER" id="PTHR46767:SF1">
    <property type="entry name" value="LIM DOMAIN ONLY PROTEIN 7"/>
    <property type="match status" value="1"/>
</dbReference>
<dbReference type="InterPro" id="IPR001478">
    <property type="entry name" value="PDZ"/>
</dbReference>
<feature type="compositionally biased region" description="Low complexity" evidence="6">
    <location>
        <begin position="1095"/>
        <end position="1104"/>
    </location>
</feature>
<feature type="region of interest" description="Disordered" evidence="6">
    <location>
        <begin position="456"/>
        <end position="482"/>
    </location>
</feature>
<keyword evidence="2 4" id="KW-0862">Zinc</keyword>
<feature type="region of interest" description="Disordered" evidence="6">
    <location>
        <begin position="288"/>
        <end position="307"/>
    </location>
</feature>
<keyword evidence="5" id="KW-0175">Coiled coil</keyword>
<evidence type="ECO:0000259" key="8">
    <source>
        <dbReference type="PROSITE" id="PS50106"/>
    </source>
</evidence>
<dbReference type="Pfam" id="PF00595">
    <property type="entry name" value="PDZ"/>
    <property type="match status" value="1"/>
</dbReference>
<proteinExistence type="predicted"/>
<dbReference type="GO" id="GO:0030155">
    <property type="term" value="P:regulation of cell adhesion"/>
    <property type="evidence" value="ECO:0007669"/>
    <property type="project" value="InterPro"/>
</dbReference>
<dbReference type="AlphaFoldDB" id="A0A3B3Z974"/>
<feature type="compositionally biased region" description="Polar residues" evidence="6">
    <location>
        <begin position="515"/>
        <end position="528"/>
    </location>
</feature>
<feature type="compositionally biased region" description="Polar residues" evidence="6">
    <location>
        <begin position="462"/>
        <end position="473"/>
    </location>
</feature>
<reference evidence="9" key="2">
    <citation type="submission" date="2025-09" db="UniProtKB">
        <authorList>
            <consortium name="Ensembl"/>
        </authorList>
    </citation>
    <scope>IDENTIFICATION</scope>
</reference>
<name>A0A3B3Z974_9GOBI</name>
<feature type="region of interest" description="Disordered" evidence="6">
    <location>
        <begin position="258"/>
        <end position="283"/>
    </location>
</feature>
<dbReference type="SMART" id="SM00132">
    <property type="entry name" value="LIM"/>
    <property type="match status" value="1"/>
</dbReference>
<accession>A0A3B3Z974</accession>
<dbReference type="PANTHER" id="PTHR46767">
    <property type="entry name" value="LIM DOMAIN ONLY PROTEIN 7"/>
    <property type="match status" value="1"/>
</dbReference>
<dbReference type="GO" id="GO:0023051">
    <property type="term" value="P:regulation of signaling"/>
    <property type="evidence" value="ECO:0007669"/>
    <property type="project" value="InterPro"/>
</dbReference>
<dbReference type="PROSITE" id="PS50106">
    <property type="entry name" value="PDZ"/>
    <property type="match status" value="1"/>
</dbReference>
<keyword evidence="1 4" id="KW-0479">Metal-binding</keyword>
<dbReference type="Ensembl" id="ENSPMGT00000001213.1">
    <property type="protein sequence ID" value="ENSPMGP00000001147.1"/>
    <property type="gene ID" value="ENSPMGG00000001012.1"/>
</dbReference>
<keyword evidence="10" id="KW-1185">Reference proteome</keyword>
<dbReference type="Pfam" id="PF00412">
    <property type="entry name" value="LIM"/>
    <property type="match status" value="1"/>
</dbReference>
<dbReference type="InterPro" id="IPR036034">
    <property type="entry name" value="PDZ_sf"/>
</dbReference>
<dbReference type="GO" id="GO:0046872">
    <property type="term" value="F:metal ion binding"/>
    <property type="evidence" value="ECO:0007669"/>
    <property type="project" value="UniProtKB-KW"/>
</dbReference>
<dbReference type="InterPro" id="IPR029978">
    <property type="entry name" value="LMO-7"/>
</dbReference>
<feature type="domain" description="PDZ" evidence="8">
    <location>
        <begin position="620"/>
        <end position="701"/>
    </location>
</feature>
<dbReference type="InterPro" id="IPR031865">
    <property type="entry name" value="DUF4757"/>
</dbReference>
<evidence type="ECO:0000256" key="6">
    <source>
        <dbReference type="SAM" id="MobiDB-lite"/>
    </source>
</evidence>
<protein>
    <submittedName>
        <fullName evidence="9">Uncharacterized protein</fullName>
    </submittedName>
</protein>
<dbReference type="PROSITE" id="PS50023">
    <property type="entry name" value="LIM_DOMAIN_2"/>
    <property type="match status" value="1"/>
</dbReference>
<evidence type="ECO:0000256" key="2">
    <source>
        <dbReference type="ARBA" id="ARBA00022833"/>
    </source>
</evidence>
<dbReference type="CDD" id="cd00136">
    <property type="entry name" value="PDZ_canonical"/>
    <property type="match status" value="1"/>
</dbReference>
<feature type="coiled-coil region" evidence="5">
    <location>
        <begin position="780"/>
        <end position="947"/>
    </location>
</feature>
<evidence type="ECO:0000256" key="5">
    <source>
        <dbReference type="SAM" id="Coils"/>
    </source>
</evidence>
<evidence type="ECO:0000313" key="10">
    <source>
        <dbReference type="Proteomes" id="UP000261520"/>
    </source>
</evidence>
<keyword evidence="3 4" id="KW-0440">LIM domain</keyword>
<organism evidence="9 10">
    <name type="scientific">Periophthalmus magnuspinnatus</name>
    <dbReference type="NCBI Taxonomy" id="409849"/>
    <lineage>
        <taxon>Eukaryota</taxon>
        <taxon>Metazoa</taxon>
        <taxon>Chordata</taxon>
        <taxon>Craniata</taxon>
        <taxon>Vertebrata</taxon>
        <taxon>Euteleostomi</taxon>
        <taxon>Actinopterygii</taxon>
        <taxon>Neopterygii</taxon>
        <taxon>Teleostei</taxon>
        <taxon>Neoteleostei</taxon>
        <taxon>Acanthomorphata</taxon>
        <taxon>Gobiaria</taxon>
        <taxon>Gobiiformes</taxon>
        <taxon>Gobioidei</taxon>
        <taxon>Gobiidae</taxon>
        <taxon>Oxudercinae</taxon>
        <taxon>Periophthalmus</taxon>
    </lineage>
</organism>
<feature type="domain" description="LIM zinc-binding" evidence="7">
    <location>
        <begin position="1139"/>
        <end position="1205"/>
    </location>
</feature>
<reference evidence="9" key="1">
    <citation type="submission" date="2025-08" db="UniProtKB">
        <authorList>
            <consortium name="Ensembl"/>
        </authorList>
    </citation>
    <scope>IDENTIFICATION</scope>
</reference>
<sequence length="1205" mass="139175">MMTDRDNLSYRRSAVVAPKTTTQFNQFLPSKDKATGYVPAPLRKKRAERNDDNRRSLTSYDCGQTHSPQRSVRVDHRSGVSSDSLFRDYDDSEDSDDEVGHADPVQDDLYTRKMGTKPQLPALSHDKFLPKFWTPEEDIHIQKIKLGSQKRPWYKKMQGLRLIHSPVLEPPPLVFPPVDPTSGPKLVKCERWPLYGRQDPREPPDQLDYDSLYPDLENDDMFARRTLAFQSNTDLAMLKLPVRPPRYSSEPQLNIVTRKHDRNSPEEEEEKEEIFPDIEEDDVVYRKEKTSHDQRPLSGAPDNYNPMPIPEPWTLPPELKAKLLCPPCPLTQEVERDKANKLEKEMRPDTDDMLVRKLEVCNRVPLTNQKGPPVPSTCSEEDLQKWQTIRKASQLKHRKKMTDWLCFFVNSDIVKKKEEREKIEEITYGSNRKSKTFKEMQEDRAQEPKSLLLPSKTEVPSVESQFKRPQQQIPMEPKPPVVSRVSASLPRTYQGLDSARLTSVIAPRPFGTQATRLSSLPRANTVNASVKPLNGDTSKKSSVPSRYHQFMTSEDEAQSSSAHSSDEEEEEEEVEDSAKKSSTSPTPAETKSETAVRPAPVKDNSEVSVLNTREDFCEMRISLNQKPNSSRDFGFQAAWDSTGARVTTIAPGSPAEMCQLQTGDEVLTVNGHQVAGMSYTSWKTHIEEALQEGSLVMDIKRHGKNSESSAASTLCLKCLQWSQSGRSSFPSCFHVDSEPISLKNLKRRSEFFEQGNIPVPPITTTSSRWSFDPEEERKRQEKWQKEQDRLLQEQERERKEEQERRRQAEERELQRLREERLRREQQEEEERKRREEEEIERKRRIEEEERERKRRAEEERRREEEERERRRAEEERIRQEEVRRREEEERERRRRAEEEKRRQEEVRRREDEEKERRRRAEEAAEQLRRERERILEIQQRQQQQQQQWSVLSQTHYPTSTPPHSSTIITLFSVNCLCAVMGNTVAQKYQQSASQAELERQQILNEMKKKTPLLTDNSWIRQPKLVVLTANMLTTLCRGESLDNLDSHNYNSWRSSWTPRTNSQILHYLRPQSAMSGSTSSYGGWSGGLPRSSTLPSSSSLSSLRGGAGTPSVPWSRQTPSPSLSSPSPTTSPESVSGKKICTYCDTPLGKGAAMIIESLGLCYHLGCFKCFDCGSDLGGSEIGAEVRIRNKHLYCNNCYVRFKSK</sequence>
<dbReference type="SMART" id="SM00228">
    <property type="entry name" value="PDZ"/>
    <property type="match status" value="1"/>
</dbReference>
<evidence type="ECO:0000313" key="9">
    <source>
        <dbReference type="Ensembl" id="ENSPMGP00000001147.1"/>
    </source>
</evidence>
<dbReference type="SUPFAM" id="SSF50156">
    <property type="entry name" value="PDZ domain-like"/>
    <property type="match status" value="1"/>
</dbReference>